<dbReference type="Pfam" id="PF00072">
    <property type="entry name" value="Response_reg"/>
    <property type="match status" value="1"/>
</dbReference>
<dbReference type="InterPro" id="IPR011006">
    <property type="entry name" value="CheY-like_superfamily"/>
</dbReference>
<dbReference type="InterPro" id="IPR052893">
    <property type="entry name" value="TCS_response_regulator"/>
</dbReference>
<proteinExistence type="predicted"/>
<protein>
    <submittedName>
        <fullName evidence="3">Response regulator</fullName>
    </submittedName>
</protein>
<organism evidence="3 4">
    <name type="scientific">Mongoliitalea lutea</name>
    <dbReference type="NCBI Taxonomy" id="849756"/>
    <lineage>
        <taxon>Bacteria</taxon>
        <taxon>Pseudomonadati</taxon>
        <taxon>Bacteroidota</taxon>
        <taxon>Cytophagia</taxon>
        <taxon>Cytophagales</taxon>
        <taxon>Cyclobacteriaceae</taxon>
        <taxon>Mongoliitalea</taxon>
    </lineage>
</organism>
<evidence type="ECO:0000313" key="3">
    <source>
        <dbReference type="EMBL" id="GHB49692.1"/>
    </source>
</evidence>
<evidence type="ECO:0000256" key="1">
    <source>
        <dbReference type="PROSITE-ProRule" id="PRU00169"/>
    </source>
</evidence>
<evidence type="ECO:0000259" key="2">
    <source>
        <dbReference type="PROSITE" id="PS50110"/>
    </source>
</evidence>
<dbReference type="Gene3D" id="3.40.50.2300">
    <property type="match status" value="1"/>
</dbReference>
<dbReference type="GO" id="GO:0000160">
    <property type="term" value="P:phosphorelay signal transduction system"/>
    <property type="evidence" value="ECO:0007669"/>
    <property type="project" value="InterPro"/>
</dbReference>
<keyword evidence="4" id="KW-1185">Reference proteome</keyword>
<dbReference type="RefSeq" id="WP_189585342.1">
    <property type="nucleotide sequence ID" value="NZ_BMYF01000024.1"/>
</dbReference>
<dbReference type="PROSITE" id="PS50110">
    <property type="entry name" value="RESPONSE_REGULATORY"/>
    <property type="match status" value="1"/>
</dbReference>
<accession>A0A8J3CYQ4</accession>
<dbReference type="EMBL" id="BMYF01000024">
    <property type="protein sequence ID" value="GHB49692.1"/>
    <property type="molecule type" value="Genomic_DNA"/>
</dbReference>
<dbReference type="Proteomes" id="UP000642809">
    <property type="component" value="Unassembled WGS sequence"/>
</dbReference>
<reference evidence="3" key="1">
    <citation type="journal article" date="2014" name="Int. J. Syst. Evol. Microbiol.">
        <title>Complete genome sequence of Corynebacterium casei LMG S-19264T (=DSM 44701T), isolated from a smear-ripened cheese.</title>
        <authorList>
            <consortium name="US DOE Joint Genome Institute (JGI-PGF)"/>
            <person name="Walter F."/>
            <person name="Albersmeier A."/>
            <person name="Kalinowski J."/>
            <person name="Ruckert C."/>
        </authorList>
    </citation>
    <scope>NUCLEOTIDE SEQUENCE</scope>
    <source>
        <strain evidence="3">KCTC 23224</strain>
    </source>
</reference>
<dbReference type="SUPFAM" id="SSF52172">
    <property type="entry name" value="CheY-like"/>
    <property type="match status" value="1"/>
</dbReference>
<gene>
    <name evidence="3" type="ORF">GCM10008106_33080</name>
</gene>
<comment type="caution">
    <text evidence="3">The sequence shown here is derived from an EMBL/GenBank/DDBJ whole genome shotgun (WGS) entry which is preliminary data.</text>
</comment>
<dbReference type="PANTHER" id="PTHR44520">
    <property type="entry name" value="RESPONSE REGULATOR RCP1-RELATED"/>
    <property type="match status" value="1"/>
</dbReference>
<feature type="modified residue" description="4-aspartylphosphate" evidence="1">
    <location>
        <position position="60"/>
    </location>
</feature>
<keyword evidence="1" id="KW-0597">Phosphoprotein</keyword>
<dbReference type="PANTHER" id="PTHR44520:SF2">
    <property type="entry name" value="RESPONSE REGULATOR RCP1"/>
    <property type="match status" value="1"/>
</dbReference>
<reference evidence="3" key="2">
    <citation type="submission" date="2020-09" db="EMBL/GenBank/DDBJ databases">
        <authorList>
            <person name="Sun Q."/>
            <person name="Kim S."/>
        </authorList>
    </citation>
    <scope>NUCLEOTIDE SEQUENCE</scope>
    <source>
        <strain evidence="3">KCTC 23224</strain>
    </source>
</reference>
<dbReference type="AlphaFoldDB" id="A0A8J3CYQ4"/>
<feature type="domain" description="Response regulatory" evidence="2">
    <location>
        <begin position="5"/>
        <end position="128"/>
    </location>
</feature>
<evidence type="ECO:0000313" key="4">
    <source>
        <dbReference type="Proteomes" id="UP000642809"/>
    </source>
</evidence>
<dbReference type="InterPro" id="IPR001789">
    <property type="entry name" value="Sig_transdc_resp-reg_receiver"/>
</dbReference>
<sequence>MTNFDIVIIDDKEIDLMLISRVVMKFFHDYKPIEYLSGTKAINDIYNSPHLKQKLIVFLDINMPEFSGWDFLEFLLKTPTKRVVHVCIVTSSVNLSDKKLAEKYPFVFDFLEKPVSIEDMRQIIENQAIFN</sequence>
<dbReference type="SMART" id="SM00448">
    <property type="entry name" value="REC"/>
    <property type="match status" value="1"/>
</dbReference>
<name>A0A8J3CYQ4_9BACT</name>